<dbReference type="OrthoDB" id="9802553at2"/>
<evidence type="ECO:0000313" key="12">
    <source>
        <dbReference type="Proteomes" id="UP000320672"/>
    </source>
</evidence>
<reference evidence="11 12" key="1">
    <citation type="submission" date="2019-02" db="EMBL/GenBank/DDBJ databases">
        <title>Deep-cultivation of Planctomycetes and their phenomic and genomic characterization uncovers novel biology.</title>
        <authorList>
            <person name="Wiegand S."/>
            <person name="Jogler M."/>
            <person name="Boedeker C."/>
            <person name="Pinto D."/>
            <person name="Vollmers J."/>
            <person name="Rivas-Marin E."/>
            <person name="Kohn T."/>
            <person name="Peeters S.H."/>
            <person name="Heuer A."/>
            <person name="Rast P."/>
            <person name="Oberbeckmann S."/>
            <person name="Bunk B."/>
            <person name="Jeske O."/>
            <person name="Meyerdierks A."/>
            <person name="Storesund J.E."/>
            <person name="Kallscheuer N."/>
            <person name="Luecker S."/>
            <person name="Lage O.M."/>
            <person name="Pohl T."/>
            <person name="Merkel B.J."/>
            <person name="Hornburger P."/>
            <person name="Mueller R.-W."/>
            <person name="Bruemmer F."/>
            <person name="Labrenz M."/>
            <person name="Spormann A.M."/>
            <person name="Op den Camp H."/>
            <person name="Overmann J."/>
            <person name="Amann R."/>
            <person name="Jetten M.S.M."/>
            <person name="Mascher T."/>
            <person name="Medema M.H."/>
            <person name="Devos D.P."/>
            <person name="Kaster A.-K."/>
            <person name="Ovreas L."/>
            <person name="Rohde M."/>
            <person name="Galperin M.Y."/>
            <person name="Jogler C."/>
        </authorList>
    </citation>
    <scope>NUCLEOTIDE SEQUENCE [LARGE SCALE GENOMIC DNA]</scope>
    <source>
        <strain evidence="11 12">FF011L</strain>
    </source>
</reference>
<evidence type="ECO:0000313" key="11">
    <source>
        <dbReference type="EMBL" id="QDS95212.1"/>
    </source>
</evidence>
<dbReference type="InterPro" id="IPR002371">
    <property type="entry name" value="FlgK"/>
</dbReference>
<evidence type="ECO:0000259" key="10">
    <source>
        <dbReference type="Pfam" id="PF22638"/>
    </source>
</evidence>
<evidence type="ECO:0000256" key="6">
    <source>
        <dbReference type="ARBA" id="ARBA00023143"/>
    </source>
</evidence>
<dbReference type="PANTHER" id="PTHR30033:SF2">
    <property type="entry name" value="FLAGELLAR HOOK PROTEIN"/>
    <property type="match status" value="1"/>
</dbReference>
<keyword evidence="11" id="KW-0282">Flagellum</keyword>
<comment type="similarity">
    <text evidence="3 7">Belongs to the flagella basal body rod proteins family.</text>
</comment>
<dbReference type="Pfam" id="PF22638">
    <property type="entry name" value="FlgK_D1"/>
    <property type="match status" value="1"/>
</dbReference>
<dbReference type="GO" id="GO:0005576">
    <property type="term" value="C:extracellular region"/>
    <property type="evidence" value="ECO:0007669"/>
    <property type="project" value="UniProtKB-SubCell"/>
</dbReference>
<comment type="subcellular location">
    <subcellularLocation>
        <location evidence="1 7">Bacterial flagellum</location>
    </subcellularLocation>
    <subcellularLocation>
        <location evidence="2 7">Secreted</location>
    </subcellularLocation>
</comment>
<keyword evidence="11" id="KW-0966">Cell projection</keyword>
<dbReference type="InterPro" id="IPR053927">
    <property type="entry name" value="FlgK_helical"/>
</dbReference>
<feature type="domain" description="Flagellar hook-associated protein FlgK helical" evidence="10">
    <location>
        <begin position="95"/>
        <end position="317"/>
    </location>
</feature>
<dbReference type="Pfam" id="PF00460">
    <property type="entry name" value="Flg_bb_rod"/>
    <property type="match status" value="1"/>
</dbReference>
<evidence type="ECO:0000256" key="4">
    <source>
        <dbReference type="ARBA" id="ARBA00016244"/>
    </source>
</evidence>
<protein>
    <recommendedName>
        <fullName evidence="4 7">Flagellar hook-associated protein 1</fullName>
        <shortName evidence="7">HAP1</shortName>
    </recommendedName>
</protein>
<dbReference type="InterPro" id="IPR010930">
    <property type="entry name" value="Flg_bb/hook_C_dom"/>
</dbReference>
<dbReference type="GO" id="GO:0009424">
    <property type="term" value="C:bacterial-type flagellum hook"/>
    <property type="evidence" value="ECO:0007669"/>
    <property type="project" value="UniProtKB-UniRule"/>
</dbReference>
<dbReference type="Proteomes" id="UP000320672">
    <property type="component" value="Chromosome"/>
</dbReference>
<dbReference type="PANTHER" id="PTHR30033">
    <property type="entry name" value="FLAGELLAR HOOK-ASSOCIATED PROTEIN 1"/>
    <property type="match status" value="1"/>
</dbReference>
<accession>A0A517MJZ3</accession>
<dbReference type="Pfam" id="PF06429">
    <property type="entry name" value="Flg_bbr_C"/>
    <property type="match status" value="1"/>
</dbReference>
<dbReference type="EMBL" id="CP036262">
    <property type="protein sequence ID" value="QDS95212.1"/>
    <property type="molecule type" value="Genomic_DNA"/>
</dbReference>
<keyword evidence="6 7" id="KW-0975">Bacterial flagellum</keyword>
<evidence type="ECO:0000256" key="3">
    <source>
        <dbReference type="ARBA" id="ARBA00009677"/>
    </source>
</evidence>
<feature type="domain" description="Flagellar basal-body/hook protein C-terminal" evidence="9">
    <location>
        <begin position="519"/>
        <end position="562"/>
    </location>
</feature>
<evidence type="ECO:0000256" key="7">
    <source>
        <dbReference type="RuleBase" id="RU362065"/>
    </source>
</evidence>
<organism evidence="11 12">
    <name type="scientific">Roseimaritima multifibrata</name>
    <dbReference type="NCBI Taxonomy" id="1930274"/>
    <lineage>
        <taxon>Bacteria</taxon>
        <taxon>Pseudomonadati</taxon>
        <taxon>Planctomycetota</taxon>
        <taxon>Planctomycetia</taxon>
        <taxon>Pirellulales</taxon>
        <taxon>Pirellulaceae</taxon>
        <taxon>Roseimaritima</taxon>
    </lineage>
</organism>
<dbReference type="KEGG" id="rml:FF011L_40050"/>
<dbReference type="InterPro" id="IPR001444">
    <property type="entry name" value="Flag_bb_rod_N"/>
</dbReference>
<evidence type="ECO:0000256" key="1">
    <source>
        <dbReference type="ARBA" id="ARBA00004365"/>
    </source>
</evidence>
<gene>
    <name evidence="7 11" type="primary">flgK</name>
    <name evidence="11" type="ORF">FF011L_40050</name>
</gene>
<dbReference type="GO" id="GO:0005198">
    <property type="term" value="F:structural molecule activity"/>
    <property type="evidence" value="ECO:0007669"/>
    <property type="project" value="UniProtKB-UniRule"/>
</dbReference>
<proteinExistence type="inferred from homology"/>
<dbReference type="AlphaFoldDB" id="A0A517MJZ3"/>
<keyword evidence="11" id="KW-0969">Cilium</keyword>
<keyword evidence="12" id="KW-1185">Reference proteome</keyword>
<name>A0A517MJZ3_9BACT</name>
<evidence type="ECO:0000259" key="8">
    <source>
        <dbReference type="Pfam" id="PF00460"/>
    </source>
</evidence>
<evidence type="ECO:0000256" key="5">
    <source>
        <dbReference type="ARBA" id="ARBA00022525"/>
    </source>
</evidence>
<dbReference type="SUPFAM" id="SSF64518">
    <property type="entry name" value="Phase 1 flagellin"/>
    <property type="match status" value="1"/>
</dbReference>
<dbReference type="RefSeq" id="WP_145353214.1">
    <property type="nucleotide sequence ID" value="NZ_CP036262.1"/>
</dbReference>
<feature type="domain" description="Flagellar basal body rod protein N-terminal" evidence="8">
    <location>
        <begin position="10"/>
        <end position="36"/>
    </location>
</feature>
<keyword evidence="5 7" id="KW-0964">Secreted</keyword>
<sequence>MSLFSTINQSAGALRASQMGLQVVGNNIANANTPGYIRQELELIPASATRVGELIIGQGVIPKATRQIIDQALAERMWNASTAAAGADSLQAAYTELEDLVGGLNGGGLEAQLDTFNEALHNLSNAPADPAARELVLEQASALTNMINQTYQEATAGMERANDQLPGVAIELNSLTSRIADLNLEIMVLEGGRALSSDATGLRDERYQLLEEMAKIVDINVQEQASGSVSVFVGGDYLVSEKYAREVYTAYDSDTQGQEIRIVETDSPLQAKGGMVGATTAARDEVWGAYVEELDEFAANLASVFNQVHSQGQGSLGHTSMSGVKNLEPGVPLERAGLQTEPTNGTFDIQVVDANGDLVSTHRINVQKLDIIGDSTINSIVADIDAIDGIQASVDGSGTIQIESESPGMGFTFSDDNSGFLAAAGLNTFFTGTTASTISVNSYLVDNPDQLSVSKSGVGQDTNALADLVDLIKKPQEQFGGLSLQSLQQRSLGSIAQRVSVQRSSADGVSDFYETLRAQHLSITGVNLDEEAIKMITYQRAFQASSRVIATASEMLELLVNL</sequence>
<dbReference type="GO" id="GO:0044780">
    <property type="term" value="P:bacterial-type flagellum assembly"/>
    <property type="evidence" value="ECO:0007669"/>
    <property type="project" value="InterPro"/>
</dbReference>
<dbReference type="PRINTS" id="PR01005">
    <property type="entry name" value="FLGHOOKAP1"/>
</dbReference>
<evidence type="ECO:0000256" key="2">
    <source>
        <dbReference type="ARBA" id="ARBA00004613"/>
    </source>
</evidence>
<dbReference type="NCBIfam" id="TIGR02492">
    <property type="entry name" value="flgK_ends"/>
    <property type="match status" value="1"/>
</dbReference>
<evidence type="ECO:0000259" key="9">
    <source>
        <dbReference type="Pfam" id="PF06429"/>
    </source>
</evidence>